<dbReference type="EMBL" id="ACIS01000010">
    <property type="protein sequence ID" value="EEG07244.1"/>
    <property type="molecule type" value="Genomic_DNA"/>
</dbReference>
<organism evidence="2 3">
    <name type="scientific">Pseudogulbenkiania ferrooxidans 2002</name>
    <dbReference type="NCBI Taxonomy" id="279714"/>
    <lineage>
        <taxon>Bacteria</taxon>
        <taxon>Pseudomonadati</taxon>
        <taxon>Pseudomonadota</taxon>
        <taxon>Betaproteobacteria</taxon>
        <taxon>Neisseriales</taxon>
        <taxon>Chromobacteriaceae</taxon>
        <taxon>Pseudogulbenkiania</taxon>
    </lineage>
</organism>
<dbReference type="AlphaFoldDB" id="B9Z7V8"/>
<proteinExistence type="predicted"/>
<gene>
    <name evidence="2" type="ORF">FuraDRAFT_3444</name>
</gene>
<evidence type="ECO:0000313" key="3">
    <source>
        <dbReference type="Proteomes" id="UP000003165"/>
    </source>
</evidence>
<reference evidence="2 3" key="1">
    <citation type="submission" date="2009-02" db="EMBL/GenBank/DDBJ databases">
        <title>Sequencing of the draft genome and assembly of Lutiella nitroferrum 2002.</title>
        <authorList>
            <consortium name="US DOE Joint Genome Institute (JGI-PGF)"/>
            <person name="Lucas S."/>
            <person name="Copeland A."/>
            <person name="Lapidus A."/>
            <person name="Glavina del Rio T."/>
            <person name="Tice H."/>
            <person name="Bruce D."/>
            <person name="Goodwin L."/>
            <person name="Pitluck S."/>
            <person name="Larimer F."/>
            <person name="Land M.L."/>
            <person name="Hauser L."/>
            <person name="Coates J.D."/>
        </authorList>
    </citation>
    <scope>NUCLEOTIDE SEQUENCE [LARGE SCALE GENOMIC DNA]</scope>
    <source>
        <strain evidence="2 3">2002</strain>
    </source>
</reference>
<keyword evidence="3" id="KW-1185">Reference proteome</keyword>
<evidence type="ECO:0000313" key="2">
    <source>
        <dbReference type="EMBL" id="EEG07244.1"/>
    </source>
</evidence>
<dbReference type="Proteomes" id="UP000003165">
    <property type="component" value="Unassembled WGS sequence"/>
</dbReference>
<accession>B9Z7V8</accession>
<feature type="region of interest" description="Disordered" evidence="1">
    <location>
        <begin position="1"/>
        <end position="27"/>
    </location>
</feature>
<sequence length="73" mass="7708">MLSRQPAGVTERGKRPQRAAGKEAAGACGRGERVFGTQNSVCSPITSSLLARSSVLTLLCRYSASSAVRLDRL</sequence>
<protein>
    <submittedName>
        <fullName evidence="2">Uncharacterized protein</fullName>
    </submittedName>
</protein>
<evidence type="ECO:0000256" key="1">
    <source>
        <dbReference type="SAM" id="MobiDB-lite"/>
    </source>
</evidence>
<name>B9Z7V8_9NEIS</name>
<comment type="caution">
    <text evidence="2">The sequence shown here is derived from an EMBL/GenBank/DDBJ whole genome shotgun (WGS) entry which is preliminary data.</text>
</comment>